<dbReference type="EMBL" id="NITZ01000032">
    <property type="protein sequence ID" value="PHM46718.1"/>
    <property type="molecule type" value="Genomic_DNA"/>
</dbReference>
<name>A0A2D0JK93_9GAMM</name>
<feature type="domain" description="Phage capsid-like C-terminal" evidence="3">
    <location>
        <begin position="103"/>
        <end position="378"/>
    </location>
</feature>
<gene>
    <name evidence="4" type="ORF">Xmir_03994</name>
</gene>
<dbReference type="AlphaFoldDB" id="A0A2D0JK93"/>
<reference evidence="4 5" key="1">
    <citation type="journal article" date="2017" name="Nat. Microbiol.">
        <title>Natural product diversity associated with the nematode symbionts Photorhabdus and Xenorhabdus.</title>
        <authorList>
            <person name="Tobias N.J."/>
            <person name="Wolff H."/>
            <person name="Djahanschiri B."/>
            <person name="Grundmann F."/>
            <person name="Kronenwerth M."/>
            <person name="Shi Y.M."/>
            <person name="Simonyi S."/>
            <person name="Grun P."/>
            <person name="Shapiro-Ilan D."/>
            <person name="Pidot S.J."/>
            <person name="Stinear T.P."/>
            <person name="Ebersberger I."/>
            <person name="Bode H.B."/>
        </authorList>
    </citation>
    <scope>NUCLEOTIDE SEQUENCE [LARGE SCALE GENOMIC DNA]</scope>
    <source>
        <strain evidence="4 5">DSM 17902</strain>
    </source>
</reference>
<dbReference type="Pfam" id="PF05065">
    <property type="entry name" value="Phage_capsid"/>
    <property type="match status" value="1"/>
</dbReference>
<accession>A0A2D0JK93</accession>
<dbReference type="Proteomes" id="UP000221980">
    <property type="component" value="Unassembled WGS sequence"/>
</dbReference>
<evidence type="ECO:0000256" key="1">
    <source>
        <dbReference type="ARBA" id="ARBA00004328"/>
    </source>
</evidence>
<dbReference type="SUPFAM" id="SSF56563">
    <property type="entry name" value="Major capsid protein gp5"/>
    <property type="match status" value="1"/>
</dbReference>
<feature type="compositionally biased region" description="Basic and acidic residues" evidence="2">
    <location>
        <begin position="25"/>
        <end position="41"/>
    </location>
</feature>
<feature type="region of interest" description="Disordered" evidence="2">
    <location>
        <begin position="25"/>
        <end position="45"/>
    </location>
</feature>
<sequence length="384" mass="42950">MKKLLELRQQKATFTEQMRSLLTKAETEKRSLTEDEAKQFDTLRSQSDALNTEIARYEALSDEERSQAGKTQPTSDTLSNDELRHYLLTGETRTLSTGVPSDGGYTVIPELNKQIMQQLADESVMRRICTIKTTRSNEYKQLVSVGGAAVAHGEEGKARSETTTPKMEEVSIKLFPIYAYPKTTQEIIDFSDVDILGWLTSEIADTFVDTEETDLVSGDGSKKAKGFLSYPRDPQADKVRAFGTLQKLEVASLEADSLIDLKFLLRNKYRKNAVWVMNSTTAAKVQKLKNGNGDYIWRERLQAGDPDMLLGLPVHYLEFMPEGVIGLGDFKRGYFIVDHQTGTRTRPDNITEPGFYKVCTDKYLGGGLVDSNAIKVLEVKAASK</sequence>
<dbReference type="RefSeq" id="WP_099115793.1">
    <property type="nucleotide sequence ID" value="NZ_CAWNQI010000065.1"/>
</dbReference>
<evidence type="ECO:0000313" key="4">
    <source>
        <dbReference type="EMBL" id="PHM46718.1"/>
    </source>
</evidence>
<dbReference type="InterPro" id="IPR054612">
    <property type="entry name" value="Phage_capsid-like_C"/>
</dbReference>
<protein>
    <submittedName>
        <fullName evidence="4">Phage capsid protein</fullName>
    </submittedName>
</protein>
<comment type="subcellular location">
    <subcellularLocation>
        <location evidence="1">Virion</location>
    </subcellularLocation>
</comment>
<dbReference type="NCBIfam" id="TIGR01554">
    <property type="entry name" value="major_cap_HK97"/>
    <property type="match status" value="1"/>
</dbReference>
<dbReference type="Gene3D" id="3.30.2320.10">
    <property type="entry name" value="hypothetical protein PF0899 domain"/>
    <property type="match status" value="1"/>
</dbReference>
<feature type="compositionally biased region" description="Polar residues" evidence="2">
    <location>
        <begin position="68"/>
        <end position="80"/>
    </location>
</feature>
<feature type="region of interest" description="Disordered" evidence="2">
    <location>
        <begin position="59"/>
        <end position="80"/>
    </location>
</feature>
<evidence type="ECO:0000313" key="5">
    <source>
        <dbReference type="Proteomes" id="UP000221980"/>
    </source>
</evidence>
<proteinExistence type="predicted"/>
<dbReference type="OrthoDB" id="9786516at2"/>
<evidence type="ECO:0000259" key="3">
    <source>
        <dbReference type="Pfam" id="PF05065"/>
    </source>
</evidence>
<comment type="caution">
    <text evidence="4">The sequence shown here is derived from an EMBL/GenBank/DDBJ whole genome shotgun (WGS) entry which is preliminary data.</text>
</comment>
<evidence type="ECO:0000256" key="2">
    <source>
        <dbReference type="SAM" id="MobiDB-lite"/>
    </source>
</evidence>
<keyword evidence="5" id="KW-1185">Reference proteome</keyword>
<organism evidence="4 5">
    <name type="scientific">Xenorhabdus miraniensis</name>
    <dbReference type="NCBI Taxonomy" id="351674"/>
    <lineage>
        <taxon>Bacteria</taxon>
        <taxon>Pseudomonadati</taxon>
        <taxon>Pseudomonadota</taxon>
        <taxon>Gammaproteobacteria</taxon>
        <taxon>Enterobacterales</taxon>
        <taxon>Morganellaceae</taxon>
        <taxon>Xenorhabdus</taxon>
    </lineage>
</organism>
<dbReference type="InterPro" id="IPR024455">
    <property type="entry name" value="Phage_capsid"/>
</dbReference>